<evidence type="ECO:0000256" key="4">
    <source>
        <dbReference type="ARBA" id="ARBA00022989"/>
    </source>
</evidence>
<evidence type="ECO:0000256" key="10">
    <source>
        <dbReference type="HAMAP-Rule" id="MF_00454"/>
    </source>
</evidence>
<comment type="subcellular location">
    <subcellularLocation>
        <location evidence="1 10">Cell membrane</location>
        <topology evidence="1 10">Multi-pass membrane protein</topology>
    </subcellularLocation>
</comment>
<evidence type="ECO:0000256" key="6">
    <source>
        <dbReference type="ARBA" id="ARBA00023303"/>
    </source>
</evidence>
<evidence type="ECO:0000256" key="8">
    <source>
        <dbReference type="ARBA" id="ARBA00035585"/>
    </source>
</evidence>
<keyword evidence="10" id="KW-0406">Ion transport</keyword>
<proteinExistence type="inferred from homology"/>
<keyword evidence="3 10" id="KW-0812">Transmembrane</keyword>
<evidence type="ECO:0000313" key="12">
    <source>
        <dbReference type="Proteomes" id="UP000320095"/>
    </source>
</evidence>
<organism evidence="11 12">
    <name type="scientific">Mycolicibacterium hodleri</name>
    <dbReference type="NCBI Taxonomy" id="49897"/>
    <lineage>
        <taxon>Bacteria</taxon>
        <taxon>Bacillati</taxon>
        <taxon>Actinomycetota</taxon>
        <taxon>Actinomycetes</taxon>
        <taxon>Mycobacteriales</taxon>
        <taxon>Mycobacteriaceae</taxon>
        <taxon>Mycolicibacterium</taxon>
    </lineage>
</organism>
<protein>
    <recommendedName>
        <fullName evidence="10">Fluoride-specific ion channel FluC</fullName>
    </recommendedName>
</protein>
<dbReference type="GO" id="GO:0062054">
    <property type="term" value="F:fluoride channel activity"/>
    <property type="evidence" value="ECO:0007669"/>
    <property type="project" value="UniProtKB-UniRule"/>
</dbReference>
<comment type="function">
    <text evidence="9 10">Fluoride-specific ion channel. Important for reducing fluoride concentration in the cell, thus reducing its toxicity.</text>
</comment>
<name>A0A502E892_9MYCO</name>
<keyword evidence="12" id="KW-1185">Reference proteome</keyword>
<keyword evidence="10" id="KW-0915">Sodium</keyword>
<dbReference type="GO" id="GO:0005886">
    <property type="term" value="C:plasma membrane"/>
    <property type="evidence" value="ECO:0007669"/>
    <property type="project" value="UniProtKB-SubCell"/>
</dbReference>
<evidence type="ECO:0000256" key="3">
    <source>
        <dbReference type="ARBA" id="ARBA00022692"/>
    </source>
</evidence>
<keyword evidence="2 10" id="KW-1003">Cell membrane</keyword>
<accession>A0A502E892</accession>
<comment type="activity regulation">
    <text evidence="10">Na(+) is not transported, but it plays an essential structural role and its presence is essential for fluoride channel function.</text>
</comment>
<feature type="transmembrane region" description="Helical" evidence="10">
    <location>
        <begin position="95"/>
        <end position="120"/>
    </location>
</feature>
<dbReference type="Proteomes" id="UP000320095">
    <property type="component" value="Unassembled WGS sequence"/>
</dbReference>
<comment type="caution">
    <text evidence="11">The sequence shown here is derived from an EMBL/GenBank/DDBJ whole genome shotgun (WGS) entry which is preliminary data.</text>
</comment>
<keyword evidence="6 10" id="KW-0407">Ion channel</keyword>
<keyword evidence="10" id="KW-0813">Transport</keyword>
<feature type="transmembrane region" description="Helical" evidence="10">
    <location>
        <begin position="37"/>
        <end position="56"/>
    </location>
</feature>
<feature type="binding site" evidence="10">
    <location>
        <position position="73"/>
    </location>
    <ligand>
        <name>Na(+)</name>
        <dbReference type="ChEBI" id="CHEBI:29101"/>
        <note>structural</note>
    </ligand>
</feature>
<evidence type="ECO:0000256" key="5">
    <source>
        <dbReference type="ARBA" id="ARBA00023136"/>
    </source>
</evidence>
<dbReference type="PANTHER" id="PTHR28259">
    <property type="entry name" value="FLUORIDE EXPORT PROTEIN 1-RELATED"/>
    <property type="match status" value="1"/>
</dbReference>
<evidence type="ECO:0000313" key="11">
    <source>
        <dbReference type="EMBL" id="TPG32670.1"/>
    </source>
</evidence>
<gene>
    <name evidence="10 11" type="primary">crcB</name>
    <name evidence="10" type="synonym">fluC</name>
    <name evidence="11" type="ORF">EAH80_17815</name>
</gene>
<keyword evidence="10" id="KW-0479">Metal-binding</keyword>
<sequence>MIVILTFIAGASGAVTRFLLDSSIKRRWQSPFPWATVIINVTGSLLLGVLAGLVLFHGESAAWQTVVGTGFCGGYTTFSTASFETVRLVEQKRRLLALLNAVGSLVLSVGACAGGLAVVAGL</sequence>
<reference evidence="11 12" key="1">
    <citation type="journal article" date="2019" name="Environ. Microbiol.">
        <title>Species interactions and distinct microbial communities in high Arctic permafrost affected cryosols are associated with the CH4 and CO2 gas fluxes.</title>
        <authorList>
            <person name="Altshuler I."/>
            <person name="Hamel J."/>
            <person name="Turney S."/>
            <person name="Magnuson E."/>
            <person name="Levesque R."/>
            <person name="Greer C."/>
            <person name="Whyte L.G."/>
        </authorList>
    </citation>
    <scope>NUCLEOTIDE SEQUENCE [LARGE SCALE GENOMIC DNA]</scope>
    <source>
        <strain evidence="11 12">S5.20</strain>
    </source>
</reference>
<dbReference type="GO" id="GO:0046872">
    <property type="term" value="F:metal ion binding"/>
    <property type="evidence" value="ECO:0007669"/>
    <property type="project" value="UniProtKB-KW"/>
</dbReference>
<dbReference type="GO" id="GO:0140114">
    <property type="term" value="P:cellular detoxification of fluoride"/>
    <property type="evidence" value="ECO:0007669"/>
    <property type="project" value="UniProtKB-UniRule"/>
</dbReference>
<dbReference type="RefSeq" id="WP_140693652.1">
    <property type="nucleotide sequence ID" value="NZ_RCZG01000007.1"/>
</dbReference>
<keyword evidence="5 10" id="KW-0472">Membrane</keyword>
<dbReference type="InterPro" id="IPR003691">
    <property type="entry name" value="FluC"/>
</dbReference>
<dbReference type="AlphaFoldDB" id="A0A502E892"/>
<comment type="catalytic activity">
    <reaction evidence="8">
        <text>fluoride(in) = fluoride(out)</text>
        <dbReference type="Rhea" id="RHEA:76159"/>
        <dbReference type="ChEBI" id="CHEBI:17051"/>
    </reaction>
    <physiologicalReaction direction="left-to-right" evidence="8">
        <dbReference type="Rhea" id="RHEA:76160"/>
    </physiologicalReaction>
</comment>
<comment type="similarity">
    <text evidence="7 10">Belongs to the fluoride channel Fluc/FEX (TC 1.A.43) family.</text>
</comment>
<dbReference type="Pfam" id="PF02537">
    <property type="entry name" value="CRCB"/>
    <property type="match status" value="1"/>
</dbReference>
<dbReference type="HAMAP" id="MF_00454">
    <property type="entry name" value="FluC"/>
    <property type="match status" value="1"/>
</dbReference>
<evidence type="ECO:0000256" key="9">
    <source>
        <dbReference type="ARBA" id="ARBA00049940"/>
    </source>
</evidence>
<dbReference type="PANTHER" id="PTHR28259:SF1">
    <property type="entry name" value="FLUORIDE EXPORT PROTEIN 1-RELATED"/>
    <property type="match status" value="1"/>
</dbReference>
<dbReference type="EMBL" id="RCZG01000007">
    <property type="protein sequence ID" value="TPG32670.1"/>
    <property type="molecule type" value="Genomic_DNA"/>
</dbReference>
<evidence type="ECO:0000256" key="1">
    <source>
        <dbReference type="ARBA" id="ARBA00004651"/>
    </source>
</evidence>
<evidence type="ECO:0000256" key="7">
    <source>
        <dbReference type="ARBA" id="ARBA00035120"/>
    </source>
</evidence>
<dbReference type="NCBIfam" id="TIGR00494">
    <property type="entry name" value="crcB"/>
    <property type="match status" value="1"/>
</dbReference>
<evidence type="ECO:0000256" key="2">
    <source>
        <dbReference type="ARBA" id="ARBA00022475"/>
    </source>
</evidence>
<comment type="caution">
    <text evidence="10">Lacks conserved residue(s) required for the propagation of feature annotation.</text>
</comment>
<keyword evidence="4 10" id="KW-1133">Transmembrane helix</keyword>
<dbReference type="OrthoDB" id="5148600at2"/>
<feature type="binding site" evidence="10">
    <location>
        <position position="76"/>
    </location>
    <ligand>
        <name>Na(+)</name>
        <dbReference type="ChEBI" id="CHEBI:29101"/>
        <note>structural</note>
    </ligand>
</feature>